<name>A0A485AS27_KLUCR</name>
<evidence type="ECO:0000313" key="2">
    <source>
        <dbReference type="Proteomes" id="UP000401081"/>
    </source>
</evidence>
<protein>
    <submittedName>
        <fullName evidence="1">Uncharacterized protein</fullName>
    </submittedName>
</protein>
<proteinExistence type="predicted"/>
<evidence type="ECO:0000313" key="1">
    <source>
        <dbReference type="EMBL" id="VFS62763.1"/>
    </source>
</evidence>
<accession>A0A485AS27</accession>
<dbReference type="AlphaFoldDB" id="A0A485AS27"/>
<keyword evidence="2" id="KW-1185">Reference proteome</keyword>
<organism evidence="1 2">
    <name type="scientific">Kluyvera cryocrescens</name>
    <name type="common">Kluyvera citrophila</name>
    <dbReference type="NCBI Taxonomy" id="580"/>
    <lineage>
        <taxon>Bacteria</taxon>
        <taxon>Pseudomonadati</taxon>
        <taxon>Pseudomonadota</taxon>
        <taxon>Gammaproteobacteria</taxon>
        <taxon>Enterobacterales</taxon>
        <taxon>Enterobacteriaceae</taxon>
        <taxon>Kluyvera</taxon>
    </lineage>
</organism>
<dbReference type="Proteomes" id="UP000401081">
    <property type="component" value="Unassembled WGS sequence"/>
</dbReference>
<dbReference type="EMBL" id="CAADJD010000018">
    <property type="protein sequence ID" value="VFS62763.1"/>
    <property type="molecule type" value="Genomic_DNA"/>
</dbReference>
<reference evidence="1 2" key="1">
    <citation type="submission" date="2019-03" db="EMBL/GenBank/DDBJ databases">
        <authorList>
            <consortium name="Pathogen Informatics"/>
        </authorList>
    </citation>
    <scope>NUCLEOTIDE SEQUENCE [LARGE SCALE GENOMIC DNA]</scope>
    <source>
        <strain evidence="1 2">NCTC12993</strain>
    </source>
</reference>
<gene>
    <name evidence="1" type="ORF">NCTC12993_02263</name>
</gene>
<sequence>MLLCCDQFTQQVYQQEIVFIGSVKTSRGWYSDRKSKLSLKGDTQMGLKR</sequence>